<dbReference type="InterPro" id="IPR013320">
    <property type="entry name" value="ConA-like_dom_sf"/>
</dbReference>
<evidence type="ECO:0000259" key="2">
    <source>
        <dbReference type="Pfam" id="PF25794"/>
    </source>
</evidence>
<evidence type="ECO:0000313" key="3">
    <source>
        <dbReference type="EMBL" id="CAK0907835.1"/>
    </source>
</evidence>
<feature type="domain" description="Sacsin/Nov" evidence="2">
    <location>
        <begin position="857"/>
        <end position="1070"/>
    </location>
</feature>
<protein>
    <recommendedName>
        <fullName evidence="2">Sacsin/Nov domain-containing protein</fullName>
    </recommendedName>
</protein>
<keyword evidence="4" id="KW-1185">Reference proteome</keyword>
<dbReference type="InterPro" id="IPR058210">
    <property type="entry name" value="SACS/Nov_dom"/>
</dbReference>
<dbReference type="Proteomes" id="UP001189429">
    <property type="component" value="Unassembled WGS sequence"/>
</dbReference>
<organism evidence="3 4">
    <name type="scientific">Prorocentrum cordatum</name>
    <dbReference type="NCBI Taxonomy" id="2364126"/>
    <lineage>
        <taxon>Eukaryota</taxon>
        <taxon>Sar</taxon>
        <taxon>Alveolata</taxon>
        <taxon>Dinophyceae</taxon>
        <taxon>Prorocentrales</taxon>
        <taxon>Prorocentraceae</taxon>
        <taxon>Prorocentrum</taxon>
    </lineage>
</organism>
<dbReference type="Pfam" id="PF13385">
    <property type="entry name" value="Laminin_G_3"/>
    <property type="match status" value="1"/>
</dbReference>
<feature type="compositionally biased region" description="Low complexity" evidence="1">
    <location>
        <begin position="2689"/>
        <end position="2718"/>
    </location>
</feature>
<dbReference type="Gene3D" id="2.60.120.200">
    <property type="match status" value="1"/>
</dbReference>
<dbReference type="SUPFAM" id="SSF49899">
    <property type="entry name" value="Concanavalin A-like lectins/glucanases"/>
    <property type="match status" value="1"/>
</dbReference>
<dbReference type="SUPFAM" id="SSF55874">
    <property type="entry name" value="ATPase domain of HSP90 chaperone/DNA topoisomerase II/histidine kinase"/>
    <property type="match status" value="1"/>
</dbReference>
<name>A0ABN9Y5J9_9DINO</name>
<dbReference type="InterPro" id="IPR036890">
    <property type="entry name" value="HATPase_C_sf"/>
</dbReference>
<dbReference type="EMBL" id="CAUYUJ010021926">
    <property type="protein sequence ID" value="CAK0907835.1"/>
    <property type="molecule type" value="Genomic_DNA"/>
</dbReference>
<dbReference type="PANTHER" id="PTHR15600:SF42">
    <property type="entry name" value="SACSIN"/>
    <property type="match status" value="1"/>
</dbReference>
<reference evidence="3" key="1">
    <citation type="submission" date="2023-10" db="EMBL/GenBank/DDBJ databases">
        <authorList>
            <person name="Chen Y."/>
            <person name="Shah S."/>
            <person name="Dougan E. K."/>
            <person name="Thang M."/>
            <person name="Chan C."/>
        </authorList>
    </citation>
    <scope>NUCLEOTIDE SEQUENCE [LARGE SCALE GENOMIC DNA]</scope>
</reference>
<dbReference type="PANTHER" id="PTHR15600">
    <property type="entry name" value="SACSIN"/>
    <property type="match status" value="1"/>
</dbReference>
<evidence type="ECO:0000313" key="4">
    <source>
        <dbReference type="Proteomes" id="UP001189429"/>
    </source>
</evidence>
<feature type="region of interest" description="Disordered" evidence="1">
    <location>
        <begin position="1"/>
        <end position="21"/>
    </location>
</feature>
<gene>
    <name evidence="3" type="ORF">PCOR1329_LOCUS82721</name>
</gene>
<feature type="region of interest" description="Disordered" evidence="1">
    <location>
        <begin position="2678"/>
        <end position="2741"/>
    </location>
</feature>
<proteinExistence type="predicted"/>
<comment type="caution">
    <text evidence="3">The sequence shown here is derived from an EMBL/GenBank/DDBJ whole genome shotgun (WGS) entry which is preliminary data.</text>
</comment>
<evidence type="ECO:0000256" key="1">
    <source>
        <dbReference type="SAM" id="MobiDB-lite"/>
    </source>
</evidence>
<accession>A0ABN9Y5J9</accession>
<feature type="compositionally biased region" description="Gly residues" evidence="1">
    <location>
        <begin position="1"/>
        <end position="13"/>
    </location>
</feature>
<sequence length="2916" mass="317134">MGGSAPFPGGQGRTSGQLQHPTPGCATFRFKGVFGCDLKSPFKGSIIRASLRREERAKTCTFMPQAFDLSRAKRIFQEFEDTLKDGEVILFLTNVAVVELWRWDPGSPEPTRITTATLGVSSGHKLPRAPSGPGVVKRFLERFDSFGELEKELRKDGADLPEIFDVVDMKTENAKTGVIDQHRWMRYGCFTQQKEIVGLVESCKCVPMAALAMPLGHKTEGSLFASLPLPLTTRLPIHVNGWFRLHDNRRGIWRLRSDLDGEHRLWGQWNDLILTSFVPKLYSQALQCLAELKDVSNDYGHSCWPTDGTVEKEFVGMINPLVANLKDMAVLPSAPTGKLVKPGTATYFPTPSPALQACRARLLELCAEAGWVVVDPPEHVVNLLHSRKALSRKTCTEVFLEVVLPAAPRLPEQELATLLLAFLEWAGSWKEAEVRDFAKKMVPVRWVPSEDGAVRTVADSFDPAHSPEALRVVRERRAKIGALIDAGKLKAETVWHVLGLCGMKKEITWEDAVDEAGTIVQDGSVERSRLLFERLNQQHSKLLGSRAACLSKLKEIPWAPVVEANPASEPKQPSKLLALKEVFPEAARKLVWAVAPSLCLVSAVDELRPGRKVEDEPDVLVDQVRALADGVASNGKGTPAYAPAETLEHLKVVFGALLGLLSKLKNFKEHPKLKGVAFVPCQTTDESDKGAWLFASESAAFQAHRKGSELSPVIGLVKQADQTIKMIAEAAGVAKEPRSEMLMQALAKSGAAAPGLELAVALASELAARTKAQGKKLEHAMVPTVKGTIESMKHVFINDAPWWHQRGVVTLHPGVTAEEGSILGCTSLREEMARRCEGKDAAPAPSKEEATNEAEGVSKLRKLLQEFGDGANIISEFVQNCDGAGAGSVAFFLMEEAFPGEKILDPRASPLQGAALYVCSDKALSAEDVKKMQAMGHLREDARPGCLQGDFGVGLSFMYRYSDCPQLLSGKRVHFFDLSRGFAARPGMAWGRHFSQEQLKEDFPDSYAPFEAKLVAGKFPTVFRLALRTKRSDLGLNLELSTVREELRKAAASGDKTLLFTRSVRRLEFRDGDALVAAHEKSTKDSKGYAAFCSGLRAPVSDLKSGEFVQHLAHKTVKTQLPETAASAEWVVIHRMGVKDDAMKGVVKELAGKGGRGALPHAAAAFRVSPVEEDLQGGKVCCGSPLPLGCNASAWVSAGFALPPSRKTLPLPEPKDSKPSPDQRWNKMLLEGPVAESIQGLVTHCTEGFLSKSLSSQGYFSLFPKPGDLLQSILSSATVSLDWIASTLVNPETSQLSSEHLASLTLGLLEWAGSWKESEVKELSQKLASTKWLPTEDGSLRTICDVFDPAIPVKAFRIVKDKLAKIDGLIENMKLDAPTVWRVLRLCGIKQDITWEDAVDEAEIIAAESDLDAAKGFLAHLNKCHSSMKGSRADALRKLQGLAWAPAMQPCSGQEPKDSLKLTLLKDVYPQSARKLTWAVAPALCMESAVSELKPGLSVDANAEVLVDQIRALAGSVESTPGAPPLATAALVEHLRTAFGALLPLLPKLSKPLAEHPKLSDVAFVPCFPLEEDDGCAALFVPGRAAFQAQHAHRALYPVVGIVKPADSTQKMIAEAAGVAKEPRAPALAEALRGAPKGDLGVALAIELAARIRAKEETPDNIMVPTAGGTIQPVNEVFIDDAPWKHRASRITTLNARISAEDGAILGCTSLRDEMARQAEDEEGATEADKAAQEEDGFGQEADLVAQVKQLLQEYGDHADLVQEFVQNTDDAGAREMAFFLDESEFGKETIVDSRAAELQGPALYIGSDKPLTAYDIGRMQCVGNSAKRMDWTSSGRFGVGLNVMYRYCDCPQLMANDRLHFFDLTRSFVAHGGGKRGRQFTVQKLRENFPDNHSPFEIDMAKRFPTIFRMALRPKRSDLGVKMPLTTIREELKMAADLADKMLLFAKNLRKLEFWDGKKLIAAHEANLQDREGYESYMKSLPKSPIDLKPGVFNSYLGSKIITTERSVQVAEGDDEEKAAPAKVTAEWALSFRVGITDDKMFRVLKEQFEQPHGVALLPSAAAAVKVSPVETGKREGRICSGLPTPFRSNSSAWINGAFALLSSRKTLPLPEEKDQRPSLDKAWNRMLLQGPAAEAMRGLICHSTSLVLYRGFTIDQYFEIFPLRGDRLQSILAISTLKAAVKEAMFPVSRTDKVSWVAGPAPLFKTKELPEDVQEELIADGMKLVYLPDKLLIEYEEALGRPKSVLKAEDLCTFLKETWAKLHPDKDPSRVKTGDAFDDFTKEDLTLEDGSKEVDFDNTGIASLATKEYVTKLLAFAMKGLWASQCKAEKEKKDPETKFAVRALVGVPLLLTHQQCLTPFGLSTKFNSWRDILPAKKNLFIDRELHIAAMDVVDVGLAGASDLVIETTLPGVRPFTLKDLLPFRDAVEASFDASSGFMDGPNESLRQFWSLVADTFAQSLQVNANLGQAAFMKARAAAAGEKAESLIQLKNDASWSKDIMDWRVLPICSSEGLGESGENLVPLSQGGKCVALTLVSQDESIIDSLTGILQECGVDTVQHDIMSDDRIQRLIRTLVVTTNEDMLDLLITHGKIENLSALQRHELLAYFSMLCVKGGVRLDAVRKLALFKTIDVDTKFVAFKVGQEVQPRRLTRASGEEPASLSMAASYPVAPACADSGAGPPPLAEKSTPAAAAGSPAASRGSSAAPPATGAARPGAVAQHAPPLAPSAGAAPAPAPAAAGARSPPVVAQLVAERVGPQVHPFNLGSSVPSLLGGAFSFMCAVRMDGFGNWSRVFDFSLEADDDSITAGAIGLTQDLHFTVFRGRRPFSVRANNFFEPGRECTMLCTVSASGHMRVLKDGALVGENPHGLAPLSTWRPRMVVGGHFKFSDQVFRGSLRDLKVWDQEVSWSDAARS</sequence>
<dbReference type="InterPro" id="IPR052972">
    <property type="entry name" value="Sacsin_chaperone_reg"/>
</dbReference>
<feature type="domain" description="Sacsin/Nov" evidence="2">
    <location>
        <begin position="1743"/>
        <end position="1957"/>
    </location>
</feature>
<feature type="compositionally biased region" description="Low complexity" evidence="1">
    <location>
        <begin position="2728"/>
        <end position="2741"/>
    </location>
</feature>
<dbReference type="Pfam" id="PF25794">
    <property type="entry name" value="SACS"/>
    <property type="match status" value="2"/>
</dbReference>